<feature type="transmembrane region" description="Helical" evidence="7">
    <location>
        <begin position="214"/>
        <end position="233"/>
    </location>
</feature>
<evidence type="ECO:0000313" key="10">
    <source>
        <dbReference type="Proteomes" id="UP000467637"/>
    </source>
</evidence>
<dbReference type="InterPro" id="IPR035906">
    <property type="entry name" value="MetI-like_sf"/>
</dbReference>
<dbReference type="RefSeq" id="WP_157318645.1">
    <property type="nucleotide sequence ID" value="NZ_WSEM01000008.1"/>
</dbReference>
<keyword evidence="3" id="KW-1003">Cell membrane</keyword>
<feature type="transmembrane region" description="Helical" evidence="7">
    <location>
        <begin position="16"/>
        <end position="37"/>
    </location>
</feature>
<dbReference type="EMBL" id="WSEM01000008">
    <property type="protein sequence ID" value="MVQ34621.1"/>
    <property type="molecule type" value="Genomic_DNA"/>
</dbReference>
<dbReference type="Gene3D" id="1.10.3720.10">
    <property type="entry name" value="MetI-like"/>
    <property type="match status" value="1"/>
</dbReference>
<keyword evidence="4 7" id="KW-0812">Transmembrane</keyword>
<dbReference type="InterPro" id="IPR000515">
    <property type="entry name" value="MetI-like"/>
</dbReference>
<evidence type="ECO:0000256" key="1">
    <source>
        <dbReference type="ARBA" id="ARBA00004651"/>
    </source>
</evidence>
<feature type="domain" description="ABC transmembrane type-1" evidence="8">
    <location>
        <begin position="208"/>
        <end position="422"/>
    </location>
</feature>
<evidence type="ECO:0000256" key="3">
    <source>
        <dbReference type="ARBA" id="ARBA00022475"/>
    </source>
</evidence>
<dbReference type="PANTHER" id="PTHR30193">
    <property type="entry name" value="ABC TRANSPORTER PERMEASE PROTEIN"/>
    <property type="match status" value="1"/>
</dbReference>
<dbReference type="InterPro" id="IPR051393">
    <property type="entry name" value="ABC_transporter_permease"/>
</dbReference>
<feature type="transmembrane region" description="Helical" evidence="7">
    <location>
        <begin position="401"/>
        <end position="423"/>
    </location>
</feature>
<evidence type="ECO:0000256" key="5">
    <source>
        <dbReference type="ARBA" id="ARBA00022989"/>
    </source>
</evidence>
<comment type="similarity">
    <text evidence="7">Belongs to the binding-protein-dependent transport system permease family.</text>
</comment>
<organism evidence="9 10">
    <name type="scientific">Paenibacillus anseongense</name>
    <dbReference type="NCBI Taxonomy" id="2682845"/>
    <lineage>
        <taxon>Bacteria</taxon>
        <taxon>Bacillati</taxon>
        <taxon>Bacillota</taxon>
        <taxon>Bacilli</taxon>
        <taxon>Bacillales</taxon>
        <taxon>Paenibacillaceae</taxon>
        <taxon>Paenibacillus</taxon>
    </lineage>
</organism>
<comment type="subcellular location">
    <subcellularLocation>
        <location evidence="1 7">Cell membrane</location>
        <topology evidence="1 7">Multi-pass membrane protein</topology>
    </subcellularLocation>
</comment>
<dbReference type="CDD" id="cd06261">
    <property type="entry name" value="TM_PBP2"/>
    <property type="match status" value="1"/>
</dbReference>
<protein>
    <submittedName>
        <fullName evidence="9">ABC transporter permease subunit</fullName>
    </submittedName>
</protein>
<feature type="transmembrane region" description="Helical" evidence="7">
    <location>
        <begin position="342"/>
        <end position="360"/>
    </location>
</feature>
<evidence type="ECO:0000313" key="9">
    <source>
        <dbReference type="EMBL" id="MVQ34621.1"/>
    </source>
</evidence>
<evidence type="ECO:0000259" key="8">
    <source>
        <dbReference type="PROSITE" id="PS50928"/>
    </source>
</evidence>
<feature type="transmembrane region" description="Helical" evidence="7">
    <location>
        <begin position="311"/>
        <end position="330"/>
    </location>
</feature>
<sequence length="436" mass="48937">MFNRNKRSKLTREAKLAYLFILPAAILIAAIAIWPVLRSMWISLYDVRLNDPMRSEIHSTYALDMERYTQNLPILLRTFDKEASANEELKTKLQPLKEQANQIKKEMESDASLNARYEEIAKLLYDFKPVPDELKYMPLNNQKAERVQTSLDEMRKSLLQLKETGVLQRPDDAIGLTKALQDSFIKPNFVGLGHYKRFMTDARLWHSLGNTSLFTIYAVTMEMLLGLLIAILINRTFRGRGLVRAAVLIPWATPTAISAMIWHFLYDGQNGVVAKFFAEIGLISDMSTLLSTKQGALFSIVLADTWKTAPFVALLLLAGLQTISSSLYEAAQMDGANKWKQFIHITLPSLKTTFLVALMFRTLDAFRVFDLIYVLTGGGPANSTESLSIYAYKTMFSELDFGAGSALAVIVFICIAIICTIYVKILGGDVISKRGG</sequence>
<evidence type="ECO:0000256" key="2">
    <source>
        <dbReference type="ARBA" id="ARBA00022448"/>
    </source>
</evidence>
<dbReference type="SUPFAM" id="SSF161098">
    <property type="entry name" value="MetI-like"/>
    <property type="match status" value="1"/>
</dbReference>
<comment type="caution">
    <text evidence="9">The sequence shown here is derived from an EMBL/GenBank/DDBJ whole genome shotgun (WGS) entry which is preliminary data.</text>
</comment>
<evidence type="ECO:0000256" key="4">
    <source>
        <dbReference type="ARBA" id="ARBA00022692"/>
    </source>
</evidence>
<feature type="transmembrane region" description="Helical" evidence="7">
    <location>
        <begin position="245"/>
        <end position="265"/>
    </location>
</feature>
<dbReference type="Pfam" id="PF00528">
    <property type="entry name" value="BPD_transp_1"/>
    <property type="match status" value="1"/>
</dbReference>
<proteinExistence type="inferred from homology"/>
<dbReference type="Proteomes" id="UP000467637">
    <property type="component" value="Unassembled WGS sequence"/>
</dbReference>
<accession>A0ABW9U5B6</accession>
<reference evidence="9 10" key="1">
    <citation type="submission" date="2019-12" db="EMBL/GenBank/DDBJ databases">
        <authorList>
            <person name="Huq M.A."/>
        </authorList>
    </citation>
    <scope>NUCLEOTIDE SEQUENCE [LARGE SCALE GENOMIC DNA]</scope>
    <source>
        <strain evidence="9 10">MAH-34</strain>
    </source>
</reference>
<evidence type="ECO:0000256" key="7">
    <source>
        <dbReference type="RuleBase" id="RU363032"/>
    </source>
</evidence>
<keyword evidence="2 7" id="KW-0813">Transport</keyword>
<name>A0ABW9U5B6_9BACL</name>
<evidence type="ECO:0000256" key="6">
    <source>
        <dbReference type="ARBA" id="ARBA00023136"/>
    </source>
</evidence>
<keyword evidence="5 7" id="KW-1133">Transmembrane helix</keyword>
<dbReference type="PANTHER" id="PTHR30193:SF37">
    <property type="entry name" value="INNER MEMBRANE ABC TRANSPORTER PERMEASE PROTEIN YCJO"/>
    <property type="match status" value="1"/>
</dbReference>
<keyword evidence="6 7" id="KW-0472">Membrane</keyword>
<gene>
    <name evidence="9" type="ORF">GON05_08145</name>
</gene>
<dbReference type="PROSITE" id="PS50928">
    <property type="entry name" value="ABC_TM1"/>
    <property type="match status" value="1"/>
</dbReference>
<keyword evidence="10" id="KW-1185">Reference proteome</keyword>